<keyword evidence="4" id="KW-0067">ATP-binding</keyword>
<evidence type="ECO:0000313" key="8">
    <source>
        <dbReference type="Proteomes" id="UP001497623"/>
    </source>
</evidence>
<dbReference type="GO" id="GO:0004518">
    <property type="term" value="F:nuclease activity"/>
    <property type="evidence" value="ECO:0007669"/>
    <property type="project" value="InterPro"/>
</dbReference>
<keyword evidence="3" id="KW-0347">Helicase</keyword>
<evidence type="ECO:0000256" key="1">
    <source>
        <dbReference type="ARBA" id="ARBA00022741"/>
    </source>
</evidence>
<dbReference type="GO" id="GO:0016787">
    <property type="term" value="F:hydrolase activity"/>
    <property type="evidence" value="ECO:0007669"/>
    <property type="project" value="UniProtKB-KW"/>
</dbReference>
<dbReference type="GO" id="GO:0009378">
    <property type="term" value="F:four-way junction helicase activity"/>
    <property type="evidence" value="ECO:0007669"/>
    <property type="project" value="TreeGrafter"/>
</dbReference>
<dbReference type="GO" id="GO:0000400">
    <property type="term" value="F:four-way junction DNA binding"/>
    <property type="evidence" value="ECO:0007669"/>
    <property type="project" value="TreeGrafter"/>
</dbReference>
<evidence type="ECO:0000256" key="4">
    <source>
        <dbReference type="ARBA" id="ARBA00022840"/>
    </source>
</evidence>
<protein>
    <recommendedName>
        <fullName evidence="6">ERCC4 domain-containing protein</fullName>
    </recommendedName>
</protein>
<feature type="non-terminal residue" evidence="7">
    <location>
        <position position="1"/>
    </location>
</feature>
<dbReference type="GO" id="GO:0036297">
    <property type="term" value="P:interstrand cross-link repair"/>
    <property type="evidence" value="ECO:0007669"/>
    <property type="project" value="TreeGrafter"/>
</dbReference>
<dbReference type="GO" id="GO:0045003">
    <property type="term" value="P:double-strand break repair via synthesis-dependent strand annealing"/>
    <property type="evidence" value="ECO:0007669"/>
    <property type="project" value="TreeGrafter"/>
</dbReference>
<feature type="compositionally biased region" description="Basic and acidic residues" evidence="5">
    <location>
        <begin position="113"/>
        <end position="129"/>
    </location>
</feature>
<keyword evidence="8" id="KW-1185">Reference proteome</keyword>
<keyword evidence="2" id="KW-0378">Hydrolase</keyword>
<feature type="domain" description="ERCC4" evidence="6">
    <location>
        <begin position="412"/>
        <end position="524"/>
    </location>
</feature>
<dbReference type="GO" id="GO:0005524">
    <property type="term" value="F:ATP binding"/>
    <property type="evidence" value="ECO:0007669"/>
    <property type="project" value="UniProtKB-KW"/>
</dbReference>
<keyword evidence="1" id="KW-0547">Nucleotide-binding</keyword>
<feature type="compositionally biased region" description="Basic residues" evidence="5">
    <location>
        <begin position="84"/>
        <end position="98"/>
    </location>
</feature>
<evidence type="ECO:0000256" key="5">
    <source>
        <dbReference type="SAM" id="MobiDB-lite"/>
    </source>
</evidence>
<dbReference type="AlphaFoldDB" id="A0AAV2PSY5"/>
<dbReference type="Gene3D" id="1.10.150.20">
    <property type="entry name" value="5' to 3' exonuclease, C-terminal subdomain"/>
    <property type="match status" value="1"/>
</dbReference>
<feature type="region of interest" description="Disordered" evidence="5">
    <location>
        <begin position="281"/>
        <end position="305"/>
    </location>
</feature>
<dbReference type="InterPro" id="IPR006166">
    <property type="entry name" value="ERCC4_domain"/>
</dbReference>
<dbReference type="PANTHER" id="PTHR14025:SF20">
    <property type="entry name" value="FANCONI ANEMIA GROUP M PROTEIN"/>
    <property type="match status" value="1"/>
</dbReference>
<name>A0AAV2PSY5_MEGNR</name>
<dbReference type="Gene3D" id="3.40.50.10130">
    <property type="match status" value="1"/>
</dbReference>
<dbReference type="PANTHER" id="PTHR14025">
    <property type="entry name" value="FANCONI ANEMIA GROUP M FANCM FAMILY MEMBER"/>
    <property type="match status" value="1"/>
</dbReference>
<comment type="caution">
    <text evidence="7">The sequence shown here is derived from an EMBL/GenBank/DDBJ whole genome shotgun (WGS) entry which is preliminary data.</text>
</comment>
<feature type="compositionally biased region" description="Basic and acidic residues" evidence="5">
    <location>
        <begin position="294"/>
        <end position="303"/>
    </location>
</feature>
<sequence>SMQAVYLQSVVDRDKATEHHHIKRSRLPRHEILSDSTSVSGEEEEDSCDSFVVENDFIEYNSEWMGDTMLAEDSIMIQAMHDNVKKKKGKKDKIKKGKGTSNSAGNNKRKRIITHDTSSEDEARGEKKSKVLTSSENLAGKIEIDGSKKMGDKIKSNFNNNSSASGPVKLKSTKEIKTSSVINKFNFEHDLGFDADDSLLADMQMNMEMGDKLFKNNKVEQVTNTNKNYNEKKATPEVKTIEYISGKILAPKMKNNENNWVTPKVPVKKALLSKSKPKRFVVSPDKGFQSNNPETKKNIESSDKPAFFSEEFDTDGLSENWETKLPKPMSDLNVSKMKTQIESPKTASNTLQNRSSLSNSSMNVSSLIAAASISSVETPNRRNSKECSQLSKPHVLVASTEISGANAIVSSLRHRNGVDVSVVQLEHTDYVVSTRMAVVRQLQSVFSSANHKMKLVQRVQGLLSDYERPVVIVEADRVKPGESPRQNGRNKYLDTIVCAFAQVTQLKLLYSSNQAETSDILKSLAEQERSKQHNIPVSATMLQHLEQKINFYQTFPEVNYPTAICLANSFPNIADFMKSSVAVIEGEGRMSSTQASALHTFLHRAFRRDMLPPAARK</sequence>
<feature type="region of interest" description="Disordered" evidence="5">
    <location>
        <begin position="83"/>
        <end position="131"/>
    </location>
</feature>
<evidence type="ECO:0000259" key="6">
    <source>
        <dbReference type="Pfam" id="PF02732"/>
    </source>
</evidence>
<dbReference type="Proteomes" id="UP001497623">
    <property type="component" value="Unassembled WGS sequence"/>
</dbReference>
<dbReference type="Pfam" id="PF02732">
    <property type="entry name" value="ERCC4"/>
    <property type="match status" value="1"/>
</dbReference>
<evidence type="ECO:0000256" key="2">
    <source>
        <dbReference type="ARBA" id="ARBA00022801"/>
    </source>
</evidence>
<proteinExistence type="predicted"/>
<evidence type="ECO:0000313" key="7">
    <source>
        <dbReference type="EMBL" id="CAL4062675.1"/>
    </source>
</evidence>
<dbReference type="SUPFAM" id="SSF52980">
    <property type="entry name" value="Restriction endonuclease-like"/>
    <property type="match status" value="1"/>
</dbReference>
<accession>A0AAV2PSY5</accession>
<dbReference type="GO" id="GO:0043138">
    <property type="term" value="F:3'-5' DNA helicase activity"/>
    <property type="evidence" value="ECO:0007669"/>
    <property type="project" value="TreeGrafter"/>
</dbReference>
<gene>
    <name evidence="7" type="ORF">MNOR_LOCUS2760</name>
</gene>
<organism evidence="7 8">
    <name type="scientific">Meganyctiphanes norvegica</name>
    <name type="common">Northern krill</name>
    <name type="synonym">Thysanopoda norvegica</name>
    <dbReference type="NCBI Taxonomy" id="48144"/>
    <lineage>
        <taxon>Eukaryota</taxon>
        <taxon>Metazoa</taxon>
        <taxon>Ecdysozoa</taxon>
        <taxon>Arthropoda</taxon>
        <taxon>Crustacea</taxon>
        <taxon>Multicrustacea</taxon>
        <taxon>Malacostraca</taxon>
        <taxon>Eumalacostraca</taxon>
        <taxon>Eucarida</taxon>
        <taxon>Euphausiacea</taxon>
        <taxon>Euphausiidae</taxon>
        <taxon>Meganyctiphanes</taxon>
    </lineage>
</organism>
<reference evidence="7 8" key="1">
    <citation type="submission" date="2024-05" db="EMBL/GenBank/DDBJ databases">
        <authorList>
            <person name="Wallberg A."/>
        </authorList>
    </citation>
    <scope>NUCLEOTIDE SEQUENCE [LARGE SCALE GENOMIC DNA]</scope>
</reference>
<dbReference type="EMBL" id="CAXKWB010000878">
    <property type="protein sequence ID" value="CAL4062675.1"/>
    <property type="molecule type" value="Genomic_DNA"/>
</dbReference>
<dbReference type="InterPro" id="IPR011335">
    <property type="entry name" value="Restrct_endonuc-II-like"/>
</dbReference>
<evidence type="ECO:0000256" key="3">
    <source>
        <dbReference type="ARBA" id="ARBA00022806"/>
    </source>
</evidence>